<name>A0A6L9G9T8_9MICC</name>
<dbReference type="RefSeq" id="WP_161450198.1">
    <property type="nucleotide sequence ID" value="NZ_WYDN01000030.1"/>
</dbReference>
<sequence length="72" mass="8109">MNNLQTLLIDLTDKALRRRYEVSCQLCAWAANGLEHDRFAVARGKAHVVNAHGMVLVPRVMAPGYTVQQYRA</sequence>
<accession>A0A6L9G9T8</accession>
<dbReference type="AlphaFoldDB" id="A0A6L9G9T8"/>
<comment type="caution">
    <text evidence="1">The sequence shown here is derived from an EMBL/GenBank/DDBJ whole genome shotgun (WGS) entry which is preliminary data.</text>
</comment>
<dbReference type="EMBL" id="WYDN01000030">
    <property type="protein sequence ID" value="NAZ17894.1"/>
    <property type="molecule type" value="Genomic_DNA"/>
</dbReference>
<dbReference type="Proteomes" id="UP000477543">
    <property type="component" value="Unassembled WGS sequence"/>
</dbReference>
<evidence type="ECO:0000313" key="2">
    <source>
        <dbReference type="Proteomes" id="UP000477543"/>
    </source>
</evidence>
<proteinExistence type="predicted"/>
<protein>
    <submittedName>
        <fullName evidence="1">Uncharacterized protein</fullName>
    </submittedName>
</protein>
<organism evidence="1 2">
    <name type="scientific">Glutamicibacter soli</name>
    <dbReference type="NCBI Taxonomy" id="453836"/>
    <lineage>
        <taxon>Bacteria</taxon>
        <taxon>Bacillati</taxon>
        <taxon>Actinomycetota</taxon>
        <taxon>Actinomycetes</taxon>
        <taxon>Micrococcales</taxon>
        <taxon>Micrococcaceae</taxon>
        <taxon>Glutamicibacter</taxon>
    </lineage>
</organism>
<reference evidence="1 2" key="1">
    <citation type="submission" date="2020-01" db="EMBL/GenBank/DDBJ databases">
        <title>Glutamicibacter soli M275.</title>
        <authorList>
            <person name="Meng X."/>
        </authorList>
    </citation>
    <scope>NUCLEOTIDE SEQUENCE [LARGE SCALE GENOMIC DNA]</scope>
    <source>
        <strain evidence="1 2">M275</strain>
    </source>
</reference>
<evidence type="ECO:0000313" key="1">
    <source>
        <dbReference type="EMBL" id="NAZ17894.1"/>
    </source>
</evidence>
<gene>
    <name evidence="1" type="ORF">GT020_17775</name>
</gene>